<keyword evidence="1" id="KW-0472">Membrane</keyword>
<name>A0A6J5WKD0_PRUAR</name>
<proteinExistence type="predicted"/>
<evidence type="ECO:0000313" key="2">
    <source>
        <dbReference type="EMBL" id="CAB4300092.1"/>
    </source>
</evidence>
<protein>
    <submittedName>
        <fullName evidence="2">Uncharacterized protein</fullName>
    </submittedName>
</protein>
<gene>
    <name evidence="2" type="ORF">ORAREDHAP_LOCUS14987</name>
</gene>
<feature type="transmembrane region" description="Helical" evidence="1">
    <location>
        <begin position="53"/>
        <end position="70"/>
    </location>
</feature>
<feature type="transmembrane region" description="Helical" evidence="1">
    <location>
        <begin position="82"/>
        <end position="105"/>
    </location>
</feature>
<dbReference type="PANTHER" id="PTHR34115:SF5">
    <property type="entry name" value="PROTEIN, PUTATIVE-RELATED"/>
    <property type="match status" value="1"/>
</dbReference>
<dbReference type="EMBL" id="CAEKKB010000002">
    <property type="protein sequence ID" value="CAB4300092.1"/>
    <property type="molecule type" value="Genomic_DNA"/>
</dbReference>
<feature type="transmembrane region" description="Helical" evidence="1">
    <location>
        <begin position="126"/>
        <end position="148"/>
    </location>
</feature>
<dbReference type="AlphaFoldDB" id="A0A6J5WKD0"/>
<accession>A0A6J5WKD0</accession>
<organism evidence="2 3">
    <name type="scientific">Prunus armeniaca</name>
    <name type="common">Apricot</name>
    <name type="synonym">Armeniaca vulgaris</name>
    <dbReference type="NCBI Taxonomy" id="36596"/>
    <lineage>
        <taxon>Eukaryota</taxon>
        <taxon>Viridiplantae</taxon>
        <taxon>Streptophyta</taxon>
        <taxon>Embryophyta</taxon>
        <taxon>Tracheophyta</taxon>
        <taxon>Spermatophyta</taxon>
        <taxon>Magnoliopsida</taxon>
        <taxon>eudicotyledons</taxon>
        <taxon>Gunneridae</taxon>
        <taxon>Pentapetalae</taxon>
        <taxon>rosids</taxon>
        <taxon>fabids</taxon>
        <taxon>Rosales</taxon>
        <taxon>Rosaceae</taxon>
        <taxon>Amygdaloideae</taxon>
        <taxon>Amygdaleae</taxon>
        <taxon>Prunus</taxon>
    </lineage>
</organism>
<evidence type="ECO:0000313" key="3">
    <source>
        <dbReference type="Proteomes" id="UP000507245"/>
    </source>
</evidence>
<evidence type="ECO:0000256" key="1">
    <source>
        <dbReference type="SAM" id="Phobius"/>
    </source>
</evidence>
<reference evidence="3" key="1">
    <citation type="journal article" date="2020" name="Genome Biol.">
        <title>Gamete binning: chromosome-level and haplotype-resolved genome assembly enabled by high-throughput single-cell sequencing of gamete genomes.</title>
        <authorList>
            <person name="Campoy J.A."/>
            <person name="Sun H."/>
            <person name="Goel M."/>
            <person name="Jiao W.-B."/>
            <person name="Folz-Donahue K."/>
            <person name="Wang N."/>
            <person name="Rubio M."/>
            <person name="Liu C."/>
            <person name="Kukat C."/>
            <person name="Ruiz D."/>
            <person name="Huettel B."/>
            <person name="Schneeberger K."/>
        </authorList>
    </citation>
    <scope>NUCLEOTIDE SEQUENCE [LARGE SCALE GENOMIC DNA]</scope>
    <source>
        <strain evidence="3">cv. Rojo Pasion</strain>
    </source>
</reference>
<keyword evidence="3" id="KW-1185">Reference proteome</keyword>
<sequence>MPGINHFYTGMNISPPSSSNVVICYINHQQLFINFAVQQQQTSNRRHHHGKKNILAFTISTILTLVQMRYAQEDLFETHHFVMVVVLSSVLAYCLPFSLLGPLLLVMRPSVNAGTASDEHDCHAYMYKWCHIIMLLFGSLSVASLLWLLLFPHFPSWRPVLYLVLIFLFSLVVLVLASKLVPAVGKFFSPVCRGQNRCRRTSPFLPLSTVDLSQR</sequence>
<keyword evidence="1" id="KW-1133">Transmembrane helix</keyword>
<dbReference type="OrthoDB" id="10506465at2759"/>
<dbReference type="PANTHER" id="PTHR34115">
    <property type="entry name" value="PROTEIN, PUTATIVE-RELATED"/>
    <property type="match status" value="1"/>
</dbReference>
<dbReference type="InterPro" id="IPR053258">
    <property type="entry name" value="Ca-permeable_cation_channel"/>
</dbReference>
<keyword evidence="1" id="KW-0812">Transmembrane</keyword>
<dbReference type="Proteomes" id="UP000507245">
    <property type="component" value="Unassembled WGS sequence"/>
</dbReference>
<feature type="transmembrane region" description="Helical" evidence="1">
    <location>
        <begin position="160"/>
        <end position="177"/>
    </location>
</feature>